<dbReference type="EMBL" id="BDCO01000003">
    <property type="protein sequence ID" value="GAT35371.1"/>
    <property type="molecule type" value="Genomic_DNA"/>
</dbReference>
<comment type="caution">
    <text evidence="3">The sequence shown here is derived from an EMBL/GenBank/DDBJ whole genome shotgun (WGS) entry which is preliminary data.</text>
</comment>
<evidence type="ECO:0000313" key="4">
    <source>
        <dbReference type="Proteomes" id="UP000076023"/>
    </source>
</evidence>
<dbReference type="InParanoid" id="A0A146GDE7"/>
<evidence type="ECO:0000256" key="1">
    <source>
        <dbReference type="ARBA" id="ARBA00022676"/>
    </source>
</evidence>
<dbReference type="PANTHER" id="PTHR12526:SF510">
    <property type="entry name" value="D-INOSITOL 3-PHOSPHATE GLYCOSYLTRANSFERASE"/>
    <property type="match status" value="1"/>
</dbReference>
<sequence length="376" mass="41668">MKVAIVLTTRWWRASIDQDGYCAALARLGHEPFLYCLGNDAGEADFPVVVASPAEMSDVGYWRRQGLDIAIVFNWLKGSLLLNALRQAGTRTVTRADSDGLASVRVFPRETLSLCLSSAQTARDRFREGVHWVRRYFHLSREEDAEILATAAASDAIAIESQEAAENLNVIFTHYGREELAERIAVVPHSVKDEFLTAPIGGAIRPPLIFCGGRWDDVQKDAPLLRRTIRRVLAEREDVRFVVAGAGMENFSTLTRESRVRLAGRIPRGELRNILAEARFLLASSRWETQPIGSLEALCLGATVVAPLLPGFIALVDQGASGTLATHRDDASLARATLAELQRWDHHQRDPERISRKWRDRVSNEAVVAGLLKSVA</sequence>
<gene>
    <name evidence="3" type="ORF">TSACC_3436</name>
</gene>
<dbReference type="PANTHER" id="PTHR12526">
    <property type="entry name" value="GLYCOSYLTRANSFERASE"/>
    <property type="match status" value="1"/>
</dbReference>
<reference evidence="4" key="1">
    <citation type="journal article" date="2017" name="Genome Announc.">
        <title>Draft Genome Sequence of Terrimicrobium sacchariphilum NM-5T, a Facultative Anaerobic Soil Bacterium of the Class Spartobacteria.</title>
        <authorList>
            <person name="Qiu Y.L."/>
            <person name="Tourlousse D.M."/>
            <person name="Matsuura N."/>
            <person name="Ohashi A."/>
            <person name="Sekiguchi Y."/>
        </authorList>
    </citation>
    <scope>NUCLEOTIDE SEQUENCE [LARGE SCALE GENOMIC DNA]</scope>
    <source>
        <strain evidence="4">NM-5</strain>
    </source>
</reference>
<keyword evidence="4" id="KW-1185">Reference proteome</keyword>
<dbReference type="STRING" id="690879.TSACC_3436"/>
<accession>A0A146GDE7</accession>
<keyword evidence="1" id="KW-0328">Glycosyltransferase</keyword>
<dbReference type="Gene3D" id="3.40.50.2000">
    <property type="entry name" value="Glycogen Phosphorylase B"/>
    <property type="match status" value="2"/>
</dbReference>
<keyword evidence="2 3" id="KW-0808">Transferase</keyword>
<organism evidence="3 4">
    <name type="scientific">Terrimicrobium sacchariphilum</name>
    <dbReference type="NCBI Taxonomy" id="690879"/>
    <lineage>
        <taxon>Bacteria</taxon>
        <taxon>Pseudomonadati</taxon>
        <taxon>Verrucomicrobiota</taxon>
        <taxon>Terrimicrobiia</taxon>
        <taxon>Terrimicrobiales</taxon>
        <taxon>Terrimicrobiaceae</taxon>
        <taxon>Terrimicrobium</taxon>
    </lineage>
</organism>
<proteinExistence type="predicted"/>
<dbReference type="RefSeq" id="WP_075081187.1">
    <property type="nucleotide sequence ID" value="NZ_BDCO01000003.1"/>
</dbReference>
<dbReference type="GO" id="GO:0016757">
    <property type="term" value="F:glycosyltransferase activity"/>
    <property type="evidence" value="ECO:0007669"/>
    <property type="project" value="UniProtKB-KW"/>
</dbReference>
<evidence type="ECO:0000313" key="3">
    <source>
        <dbReference type="EMBL" id="GAT35371.1"/>
    </source>
</evidence>
<dbReference type="AlphaFoldDB" id="A0A146GDE7"/>
<dbReference type="SUPFAM" id="SSF53756">
    <property type="entry name" value="UDP-Glycosyltransferase/glycogen phosphorylase"/>
    <property type="match status" value="1"/>
</dbReference>
<evidence type="ECO:0000256" key="2">
    <source>
        <dbReference type="ARBA" id="ARBA00022679"/>
    </source>
</evidence>
<protein>
    <submittedName>
        <fullName evidence="3">Glycosyl transferases group 1</fullName>
    </submittedName>
</protein>
<dbReference type="Proteomes" id="UP000076023">
    <property type="component" value="Unassembled WGS sequence"/>
</dbReference>
<name>A0A146GDE7_TERSA</name>
<dbReference type="Pfam" id="PF13692">
    <property type="entry name" value="Glyco_trans_1_4"/>
    <property type="match status" value="1"/>
</dbReference>